<keyword evidence="4" id="KW-0964">Secreted</keyword>
<dbReference type="SMART" id="SM00235">
    <property type="entry name" value="ZnMc"/>
    <property type="match status" value="1"/>
</dbReference>
<dbReference type="CDD" id="cd04277">
    <property type="entry name" value="ZnMc_serralysin_like"/>
    <property type="match status" value="1"/>
</dbReference>
<dbReference type="InterPro" id="IPR024079">
    <property type="entry name" value="MetalloPept_cat_dom_sf"/>
</dbReference>
<keyword evidence="6" id="KW-0479">Metal-binding</keyword>
<evidence type="ECO:0000313" key="12">
    <source>
        <dbReference type="Proteomes" id="UP001597295"/>
    </source>
</evidence>
<evidence type="ECO:0000256" key="1">
    <source>
        <dbReference type="ARBA" id="ARBA00001913"/>
    </source>
</evidence>
<keyword evidence="5" id="KW-0645">Protease</keyword>
<evidence type="ECO:0000256" key="8">
    <source>
        <dbReference type="ARBA" id="ARBA00022801"/>
    </source>
</evidence>
<comment type="similarity">
    <text evidence="3">Belongs to the peptidase M10B family.</text>
</comment>
<dbReference type="Pfam" id="PF00413">
    <property type="entry name" value="Peptidase_M10"/>
    <property type="match status" value="1"/>
</dbReference>
<keyword evidence="7" id="KW-0677">Repeat</keyword>
<keyword evidence="9" id="KW-0862">Zinc</keyword>
<dbReference type="InterPro" id="IPR001343">
    <property type="entry name" value="Hemolysn_Ca-bd"/>
</dbReference>
<keyword evidence="12" id="KW-1185">Reference proteome</keyword>
<dbReference type="InterPro" id="IPR013858">
    <property type="entry name" value="Peptidase_M10B_C"/>
</dbReference>
<dbReference type="PANTHER" id="PTHR38340:SF1">
    <property type="entry name" value="S-LAYER PROTEIN"/>
    <property type="match status" value="1"/>
</dbReference>
<dbReference type="InterPro" id="IPR018511">
    <property type="entry name" value="Hemolysin-typ_Ca-bd_CS"/>
</dbReference>
<dbReference type="InterPro" id="IPR001818">
    <property type="entry name" value="Pept_M10_metallopeptidase"/>
</dbReference>
<dbReference type="InterPro" id="IPR011049">
    <property type="entry name" value="Serralysin-like_metalloprot_C"/>
</dbReference>
<dbReference type="SUPFAM" id="SSF51120">
    <property type="entry name" value="beta-Roll"/>
    <property type="match status" value="3"/>
</dbReference>
<dbReference type="Gene3D" id="3.40.390.10">
    <property type="entry name" value="Collagenase (Catalytic Domain)"/>
    <property type="match status" value="1"/>
</dbReference>
<dbReference type="RefSeq" id="WP_379877686.1">
    <property type="nucleotide sequence ID" value="NZ_JBHUIP010000013.1"/>
</dbReference>
<name>A0ABW5DUK5_9PROT</name>
<dbReference type="PRINTS" id="PR00313">
    <property type="entry name" value="CABNDNGRPT"/>
</dbReference>
<comment type="caution">
    <text evidence="11">The sequence shown here is derived from an EMBL/GenBank/DDBJ whole genome shotgun (WGS) entry which is preliminary data.</text>
</comment>
<reference evidence="12" key="1">
    <citation type="journal article" date="2019" name="Int. J. Syst. Evol. Microbiol.">
        <title>The Global Catalogue of Microorganisms (GCM) 10K type strain sequencing project: providing services to taxonomists for standard genome sequencing and annotation.</title>
        <authorList>
            <consortium name="The Broad Institute Genomics Platform"/>
            <consortium name="The Broad Institute Genome Sequencing Center for Infectious Disease"/>
            <person name="Wu L."/>
            <person name="Ma J."/>
        </authorList>
    </citation>
    <scope>NUCLEOTIDE SEQUENCE [LARGE SCALE GENOMIC DNA]</scope>
    <source>
        <strain evidence="12">CGMCC 1.19062</strain>
    </source>
</reference>
<keyword evidence="8" id="KW-0378">Hydrolase</keyword>
<comment type="subcellular location">
    <subcellularLocation>
        <location evidence="2">Secreted</location>
    </subcellularLocation>
</comment>
<dbReference type="Proteomes" id="UP001597295">
    <property type="component" value="Unassembled WGS sequence"/>
</dbReference>
<evidence type="ECO:0000256" key="7">
    <source>
        <dbReference type="ARBA" id="ARBA00022737"/>
    </source>
</evidence>
<evidence type="ECO:0000256" key="4">
    <source>
        <dbReference type="ARBA" id="ARBA00022525"/>
    </source>
</evidence>
<evidence type="ECO:0000259" key="10">
    <source>
        <dbReference type="SMART" id="SM00235"/>
    </source>
</evidence>
<evidence type="ECO:0000256" key="3">
    <source>
        <dbReference type="ARBA" id="ARBA00009490"/>
    </source>
</evidence>
<proteinExistence type="inferred from homology"/>
<dbReference type="PANTHER" id="PTHR38340">
    <property type="entry name" value="S-LAYER PROTEIN"/>
    <property type="match status" value="1"/>
</dbReference>
<dbReference type="SUPFAM" id="SSF55486">
    <property type="entry name" value="Metalloproteases ('zincins'), catalytic domain"/>
    <property type="match status" value="1"/>
</dbReference>
<dbReference type="InterPro" id="IPR050557">
    <property type="entry name" value="RTX_toxin/Mannuronan_C5-epim"/>
</dbReference>
<dbReference type="InterPro" id="IPR006026">
    <property type="entry name" value="Peptidase_Metallo"/>
</dbReference>
<dbReference type="Gene3D" id="2.150.10.10">
    <property type="entry name" value="Serralysin-like metalloprotease, C-terminal"/>
    <property type="match status" value="4"/>
</dbReference>
<evidence type="ECO:0000313" key="11">
    <source>
        <dbReference type="EMBL" id="MFD2264592.1"/>
    </source>
</evidence>
<dbReference type="PROSITE" id="PS00330">
    <property type="entry name" value="HEMOLYSIN_CALCIUM"/>
    <property type="match status" value="7"/>
</dbReference>
<evidence type="ECO:0000256" key="2">
    <source>
        <dbReference type="ARBA" id="ARBA00004613"/>
    </source>
</evidence>
<dbReference type="Pfam" id="PF08548">
    <property type="entry name" value="Peptidase_M10_C"/>
    <property type="match status" value="1"/>
</dbReference>
<evidence type="ECO:0000256" key="9">
    <source>
        <dbReference type="ARBA" id="ARBA00022833"/>
    </source>
</evidence>
<evidence type="ECO:0000256" key="6">
    <source>
        <dbReference type="ARBA" id="ARBA00022723"/>
    </source>
</evidence>
<protein>
    <submittedName>
        <fullName evidence="11">M10 family metallopeptidase C-terminal domain-containing protein</fullName>
    </submittedName>
</protein>
<comment type="cofactor">
    <cofactor evidence="1">
        <name>Ca(2+)</name>
        <dbReference type="ChEBI" id="CHEBI:29108"/>
    </cofactor>
</comment>
<dbReference type="EMBL" id="JBHUIP010000013">
    <property type="protein sequence ID" value="MFD2264592.1"/>
    <property type="molecule type" value="Genomic_DNA"/>
</dbReference>
<organism evidence="11 12">
    <name type="scientific">Lacibacterium aquatile</name>
    <dbReference type="NCBI Taxonomy" id="1168082"/>
    <lineage>
        <taxon>Bacteria</taxon>
        <taxon>Pseudomonadati</taxon>
        <taxon>Pseudomonadota</taxon>
        <taxon>Alphaproteobacteria</taxon>
        <taxon>Rhodospirillales</taxon>
        <taxon>Rhodospirillaceae</taxon>
    </lineage>
</organism>
<feature type="domain" description="Peptidase metallopeptidase" evidence="10">
    <location>
        <begin position="14"/>
        <end position="186"/>
    </location>
</feature>
<dbReference type="Pfam" id="PF00353">
    <property type="entry name" value="HemolysinCabind"/>
    <property type="match status" value="6"/>
</dbReference>
<gene>
    <name evidence="11" type="ORF">ACFSM5_16935</name>
</gene>
<evidence type="ECO:0000256" key="5">
    <source>
        <dbReference type="ARBA" id="ARBA00022670"/>
    </source>
</evidence>
<dbReference type="InterPro" id="IPR034033">
    <property type="entry name" value="Serralysin-like"/>
</dbReference>
<sequence length="671" mass="69202">MKQPDNPWLSSITWGDKWKESAGSPITFSFPESYDDWSSGGKASIRAALNVYAEYLDIHFKEVASGGNLQFHRVDDAFFGGPGWLAAQNGPHGGYYQGQGYYNQDGIGWSDKGMAPGNFGFMTIIHELGHGLGLAHPHDNGGSSAIMPGVTDPYDLGDYGNNSPLFTVMSYKDDAPNLPGFANYDKGYGWVASPMALDVAVLQSIYGANPNTNKGNTVYKISATLGAGNVWKSIWDTGGIDTIRYTGAGKATIDLRDAELSGKNAGGYLSRASSSWGGFVICAGAVIEQAIGGAGADLLIGNEVNNLLVGNAGNDVISGGVGDDKLSGGSGADHLIGGIGNDTYYADKYDVISDTTGNDRVIFDGSYTLAINLERLVLDGAGNWVGHGNSQDNAIYGNIGKNVILGLDGEDRLLGEAGNDSLNGGAGNDVLSGGAGSDTLVGSFGSDILVGGLSADSLYGDASNDTLYGEDGDDRLYGGYGDDLMSGGAGLDVAWGGIGNDQIFGGAHNDTLSGDAGDDRLVGDDGVDRLYGGDGNDTLSGGVGGDLVKGHAGDDVLCFINGGDTLYGGAGDDIFNYRGIEVGVKNQVTTIEDFSAGDILQLISLDANTKIDGNQAFDFIGGAAFSKTAGELRFDAAAHSLSGDVNGDGYAEFTITLVGVNALDPATNLRV</sequence>
<accession>A0ABW5DUK5</accession>